<dbReference type="SUPFAM" id="SSF75005">
    <property type="entry name" value="Arabinanase/levansucrase/invertase"/>
    <property type="match status" value="1"/>
</dbReference>
<keyword evidence="4 5" id="KW-0326">Glycosidase</keyword>
<dbReference type="GO" id="GO:0004553">
    <property type="term" value="F:hydrolase activity, hydrolyzing O-glycosyl compounds"/>
    <property type="evidence" value="ECO:0007669"/>
    <property type="project" value="InterPro"/>
</dbReference>
<proteinExistence type="inferred from homology"/>
<dbReference type="PANTHER" id="PTHR43301">
    <property type="entry name" value="ARABINAN ENDO-1,5-ALPHA-L-ARABINOSIDASE"/>
    <property type="match status" value="1"/>
</dbReference>
<keyword evidence="8" id="KW-1185">Reference proteome</keyword>
<reference evidence="7 8" key="1">
    <citation type="submission" date="2015-04" db="EMBL/GenBank/DDBJ databases">
        <title>Whole genome shotgun sequence of Flavihumibacter petaseus NBRC 106054.</title>
        <authorList>
            <person name="Miyazawa S."/>
            <person name="Hosoyama A."/>
            <person name="Hashimoto M."/>
            <person name="Noguchi M."/>
            <person name="Tsuchikane K."/>
            <person name="Ohji S."/>
            <person name="Yamazoe A."/>
            <person name="Ichikawa N."/>
            <person name="Kimura A."/>
            <person name="Fujita N."/>
        </authorList>
    </citation>
    <scope>NUCLEOTIDE SEQUENCE [LARGE SCALE GENOMIC DNA]</scope>
    <source>
        <strain evidence="7 8">NBRC 106054</strain>
    </source>
</reference>
<evidence type="ECO:0000313" key="7">
    <source>
        <dbReference type="EMBL" id="GAO41558.1"/>
    </source>
</evidence>
<dbReference type="InterPro" id="IPR023296">
    <property type="entry name" value="Glyco_hydro_beta-prop_sf"/>
</dbReference>
<accession>A0A0E9MVP2</accession>
<name>A0A0E9MVP2_9BACT</name>
<dbReference type="EMBL" id="BBWV01000001">
    <property type="protein sequence ID" value="GAO41558.1"/>
    <property type="molecule type" value="Genomic_DNA"/>
</dbReference>
<dbReference type="Proteomes" id="UP000033121">
    <property type="component" value="Unassembled WGS sequence"/>
</dbReference>
<evidence type="ECO:0000256" key="5">
    <source>
        <dbReference type="RuleBase" id="RU361187"/>
    </source>
</evidence>
<dbReference type="InterPro" id="IPR006710">
    <property type="entry name" value="Glyco_hydro_43"/>
</dbReference>
<gene>
    <name evidence="7" type="ORF">FPE01S_01_05720</name>
</gene>
<organism evidence="7 8">
    <name type="scientific">Flavihumibacter petaseus NBRC 106054</name>
    <dbReference type="NCBI Taxonomy" id="1220578"/>
    <lineage>
        <taxon>Bacteria</taxon>
        <taxon>Pseudomonadati</taxon>
        <taxon>Bacteroidota</taxon>
        <taxon>Chitinophagia</taxon>
        <taxon>Chitinophagales</taxon>
        <taxon>Chitinophagaceae</taxon>
        <taxon>Flavihumibacter</taxon>
    </lineage>
</organism>
<dbReference type="PANTHER" id="PTHR43301:SF3">
    <property type="entry name" value="ARABINAN ENDO-1,5-ALPHA-L-ARABINOSIDASE A-RELATED"/>
    <property type="match status" value="1"/>
</dbReference>
<keyword evidence="6" id="KW-0732">Signal</keyword>
<dbReference type="AlphaFoldDB" id="A0A0E9MVP2"/>
<dbReference type="OrthoDB" id="9759709at2"/>
<dbReference type="STRING" id="1220578.FPE01S_01_05720"/>
<evidence type="ECO:0000256" key="4">
    <source>
        <dbReference type="ARBA" id="ARBA00023295"/>
    </source>
</evidence>
<dbReference type="RefSeq" id="WP_046367406.1">
    <property type="nucleotide sequence ID" value="NZ_BBWV01000001.1"/>
</dbReference>
<evidence type="ECO:0000256" key="1">
    <source>
        <dbReference type="ARBA" id="ARBA00004834"/>
    </source>
</evidence>
<keyword evidence="3 5" id="KW-0378">Hydrolase</keyword>
<evidence type="ECO:0000256" key="2">
    <source>
        <dbReference type="ARBA" id="ARBA00009865"/>
    </source>
</evidence>
<evidence type="ECO:0000313" key="8">
    <source>
        <dbReference type="Proteomes" id="UP000033121"/>
    </source>
</evidence>
<dbReference type="CDD" id="cd08984">
    <property type="entry name" value="GH43-like"/>
    <property type="match status" value="1"/>
</dbReference>
<evidence type="ECO:0000256" key="3">
    <source>
        <dbReference type="ARBA" id="ARBA00022801"/>
    </source>
</evidence>
<protein>
    <submittedName>
        <fullName evidence="7">Putative glycosidase</fullName>
    </submittedName>
</protein>
<dbReference type="GO" id="GO:0005975">
    <property type="term" value="P:carbohydrate metabolic process"/>
    <property type="evidence" value="ECO:0007669"/>
    <property type="project" value="InterPro"/>
</dbReference>
<dbReference type="InterPro" id="IPR050727">
    <property type="entry name" value="GH43_arabinanases"/>
</dbReference>
<feature type="chain" id="PRO_5002429519" evidence="6">
    <location>
        <begin position="26"/>
        <end position="348"/>
    </location>
</feature>
<comment type="pathway">
    <text evidence="1">Glycan metabolism; L-arabinan degradation.</text>
</comment>
<evidence type="ECO:0000256" key="6">
    <source>
        <dbReference type="SAM" id="SignalP"/>
    </source>
</evidence>
<sequence>MTTVYRFTRQLLAAGLFCLIFQAVAAQNPAEQPSGLRIAPAPLYRDPIYDGAADPTVVYHPEKKEWWMFYTQRRANQMSANVGFCYGTGIGIAVSADHGKTWVYKGNPVLEFEEGVNTFWAPDIILDKGVYHMFVAYIRGVRNDWGGKAVITHYTSKDLWHWQHEGPLKLSSDNVIDPTFLKLADGKWHIWYKDDTRNAVTMTGESGDLKNWKLVDTPAIGGKPHEGPKAFRFKGNYWMITDEWAGQRVYRSDDALRWERQGMVLDKNGVRREDSPTGAHADVVVVGEKAYIFYFTHPGRKVHFEGELDKDGTYSYSNKRTSIQVAELVYKDGTLVAVRDEPFDFYLP</sequence>
<dbReference type="Pfam" id="PF04616">
    <property type="entry name" value="Glyco_hydro_43"/>
    <property type="match status" value="1"/>
</dbReference>
<feature type="signal peptide" evidence="6">
    <location>
        <begin position="1"/>
        <end position="25"/>
    </location>
</feature>
<dbReference type="Gene3D" id="2.115.10.20">
    <property type="entry name" value="Glycosyl hydrolase domain, family 43"/>
    <property type="match status" value="1"/>
</dbReference>
<comment type="caution">
    <text evidence="7">The sequence shown here is derived from an EMBL/GenBank/DDBJ whole genome shotgun (WGS) entry which is preliminary data.</text>
</comment>
<comment type="similarity">
    <text evidence="2 5">Belongs to the glycosyl hydrolase 43 family.</text>
</comment>